<dbReference type="KEGG" id="dru:Desru_1518"/>
<dbReference type="EMBL" id="CP002780">
    <property type="protein sequence ID" value="AEG59783.1"/>
    <property type="molecule type" value="Genomic_DNA"/>
</dbReference>
<keyword evidence="3" id="KW-1185">Reference proteome</keyword>
<evidence type="ECO:0000259" key="1">
    <source>
        <dbReference type="Pfam" id="PF01208"/>
    </source>
</evidence>
<sequence length="344" mass="37770">MKMNSLERFTETLRWQPTDRCCCLPLVFGYAANIAEIEIKDAISDTEALVSSQLLAQRLFGYDAVYVYGGNAVEIESLGIPLVFPDGDYPYPDPRYDLKNPDELLAKPLPDPVSHGRIPKLLSAAGKLRQEVDGSVPVVGVIAGPFTIAAQVLGLEKLLLLLVDDPDKIQKLLHNVSILSQNFALALLTAGAQVIMIMDPVSSQSIITPGIFRNFSFPLLRGIFKGCRRAGALACWLAITGRTDGFFKLYPDTGADLVTLDYEVSMERAFSLLPRLVIQGNIRPFDFVERGPGEIRRECLDLLQLAQARPGYILGTGCELPLNSKQENLEAMMDVLSLPFQGKG</sequence>
<dbReference type="GO" id="GO:0006779">
    <property type="term" value="P:porphyrin-containing compound biosynthetic process"/>
    <property type="evidence" value="ECO:0007669"/>
    <property type="project" value="InterPro"/>
</dbReference>
<dbReference type="OrthoDB" id="8452307at2"/>
<dbReference type="Pfam" id="PF01208">
    <property type="entry name" value="URO-D"/>
    <property type="match status" value="1"/>
</dbReference>
<dbReference type="PANTHER" id="PTHR47099:SF1">
    <property type="entry name" value="METHYLCOBAMIDE:COM METHYLTRANSFERASE MTBA"/>
    <property type="match status" value="1"/>
</dbReference>
<dbReference type="eggNOG" id="COG0407">
    <property type="taxonomic scope" value="Bacteria"/>
</dbReference>
<name>F6DR64_DESRL</name>
<dbReference type="SUPFAM" id="SSF51726">
    <property type="entry name" value="UROD/MetE-like"/>
    <property type="match status" value="1"/>
</dbReference>
<dbReference type="AlphaFoldDB" id="F6DR64"/>
<reference evidence="3" key="1">
    <citation type="submission" date="2011-05" db="EMBL/GenBank/DDBJ databases">
        <title>Complete sequence of Desulfotomaculum ruminis DSM 2154.</title>
        <authorList>
            <person name="Lucas S."/>
            <person name="Copeland A."/>
            <person name="Lapidus A."/>
            <person name="Cheng J.-F."/>
            <person name="Goodwin L."/>
            <person name="Pitluck S."/>
            <person name="Lu M."/>
            <person name="Detter J.C."/>
            <person name="Han C."/>
            <person name="Tapia R."/>
            <person name="Land M."/>
            <person name="Hauser L."/>
            <person name="Kyrpides N."/>
            <person name="Ivanova N."/>
            <person name="Mikhailova N."/>
            <person name="Pagani I."/>
            <person name="Stams A.J.M."/>
            <person name="Plugge C.M."/>
            <person name="Muyzer G."/>
            <person name="Kuever J."/>
            <person name="Parshina S.N."/>
            <person name="Ivanova A.E."/>
            <person name="Nazina T.N."/>
            <person name="Brambilla E."/>
            <person name="Spring S."/>
            <person name="Klenk H.-P."/>
            <person name="Woyke T."/>
        </authorList>
    </citation>
    <scope>NUCLEOTIDE SEQUENCE [LARGE SCALE GENOMIC DNA]</scope>
    <source>
        <strain evidence="3">ATCC 23193 / DSM 2154 / NCIB 8452 / DL</strain>
    </source>
</reference>
<dbReference type="Gene3D" id="3.20.20.210">
    <property type="match status" value="1"/>
</dbReference>
<dbReference type="PANTHER" id="PTHR47099">
    <property type="entry name" value="METHYLCOBAMIDE:COM METHYLTRANSFERASE MTBA"/>
    <property type="match status" value="1"/>
</dbReference>
<reference evidence="2 3" key="2">
    <citation type="journal article" date="2012" name="Stand. Genomic Sci.">
        <title>Complete genome sequence of the sulfate-reducing firmicute Desulfotomaculum ruminis type strain (DL(T)).</title>
        <authorList>
            <person name="Spring S."/>
            <person name="Visser M."/>
            <person name="Lu M."/>
            <person name="Copeland A."/>
            <person name="Lapidus A."/>
            <person name="Lucas S."/>
            <person name="Cheng J.F."/>
            <person name="Han C."/>
            <person name="Tapia R."/>
            <person name="Goodwin L.A."/>
            <person name="Pitluck S."/>
            <person name="Ivanova N."/>
            <person name="Land M."/>
            <person name="Hauser L."/>
            <person name="Larimer F."/>
            <person name="Rohde M."/>
            <person name="Goker M."/>
            <person name="Detter J.C."/>
            <person name="Kyrpides N.C."/>
            <person name="Woyke T."/>
            <person name="Schaap P.J."/>
            <person name="Plugge C.M."/>
            <person name="Muyzer G."/>
            <person name="Kuever J."/>
            <person name="Pereira I.A."/>
            <person name="Parshina S.N."/>
            <person name="Bernier-Latmani R."/>
            <person name="Stams A.J."/>
            <person name="Klenk H.P."/>
        </authorList>
    </citation>
    <scope>NUCLEOTIDE SEQUENCE [LARGE SCALE GENOMIC DNA]</scope>
    <source>
        <strain evidence="3">ATCC 23193 / DSM 2154 / NCIB 8452 / DL</strain>
    </source>
</reference>
<accession>F6DR64</accession>
<protein>
    <submittedName>
        <fullName evidence="2">Uroporphyrinogen decarboxylase (URO-D)</fullName>
    </submittedName>
</protein>
<dbReference type="RefSeq" id="WP_013841551.1">
    <property type="nucleotide sequence ID" value="NC_015589.1"/>
</dbReference>
<gene>
    <name evidence="2" type="ordered locus">Desru_1518</name>
</gene>
<dbReference type="InterPro" id="IPR052024">
    <property type="entry name" value="Methanogen_methyltrans"/>
</dbReference>
<dbReference type="Proteomes" id="UP000009234">
    <property type="component" value="Chromosome"/>
</dbReference>
<proteinExistence type="predicted"/>
<dbReference type="GO" id="GO:0004853">
    <property type="term" value="F:uroporphyrinogen decarboxylase activity"/>
    <property type="evidence" value="ECO:0007669"/>
    <property type="project" value="InterPro"/>
</dbReference>
<evidence type="ECO:0000313" key="3">
    <source>
        <dbReference type="Proteomes" id="UP000009234"/>
    </source>
</evidence>
<dbReference type="InterPro" id="IPR038071">
    <property type="entry name" value="UROD/MetE-like_sf"/>
</dbReference>
<organism evidence="2 3">
    <name type="scientific">Desulforamulus ruminis (strain ATCC 23193 / DSM 2154 / NCIMB 8452 / DL)</name>
    <name type="common">Desulfotomaculum ruminis</name>
    <dbReference type="NCBI Taxonomy" id="696281"/>
    <lineage>
        <taxon>Bacteria</taxon>
        <taxon>Bacillati</taxon>
        <taxon>Bacillota</taxon>
        <taxon>Clostridia</taxon>
        <taxon>Eubacteriales</taxon>
        <taxon>Peptococcaceae</taxon>
        <taxon>Desulforamulus</taxon>
    </lineage>
</organism>
<dbReference type="HOGENOM" id="CLU_040933_2_0_9"/>
<dbReference type="InterPro" id="IPR000257">
    <property type="entry name" value="Uroporphyrinogen_deCOase"/>
</dbReference>
<feature type="domain" description="Uroporphyrinogen decarboxylase (URO-D)" evidence="1">
    <location>
        <begin position="6"/>
        <end position="335"/>
    </location>
</feature>
<dbReference type="STRING" id="696281.Desru_1518"/>
<evidence type="ECO:0000313" key="2">
    <source>
        <dbReference type="EMBL" id="AEG59783.1"/>
    </source>
</evidence>
<dbReference type="CDD" id="cd03465">
    <property type="entry name" value="URO-D_like"/>
    <property type="match status" value="1"/>
</dbReference>